<dbReference type="EMBL" id="FZOC01000001">
    <property type="protein sequence ID" value="SNR65195.1"/>
    <property type="molecule type" value="Genomic_DNA"/>
</dbReference>
<dbReference type="Pfam" id="PF13442">
    <property type="entry name" value="Cytochrome_CBB3"/>
    <property type="match status" value="1"/>
</dbReference>
<dbReference type="InterPro" id="IPR036280">
    <property type="entry name" value="Multihaem_cyt_sf"/>
</dbReference>
<feature type="domain" description="Cytochrome c" evidence="6">
    <location>
        <begin position="51"/>
        <end position="118"/>
    </location>
</feature>
<dbReference type="PANTHER" id="PTHR35038:SF8">
    <property type="entry name" value="C-TYPE POLYHEME CYTOCHROME OMCC"/>
    <property type="match status" value="1"/>
</dbReference>
<reference evidence="7 8" key="1">
    <citation type="submission" date="2017-06" db="EMBL/GenBank/DDBJ databases">
        <authorList>
            <person name="Kim H.J."/>
            <person name="Triplett B.A."/>
        </authorList>
    </citation>
    <scope>NUCLEOTIDE SEQUENCE [LARGE SCALE GENOMIC DNA]</scope>
    <source>
        <strain evidence="7 8">DSM 13116</strain>
    </source>
</reference>
<evidence type="ECO:0000313" key="7">
    <source>
        <dbReference type="EMBL" id="SNR65195.1"/>
    </source>
</evidence>
<gene>
    <name evidence="7" type="ORF">SAMN04488503_0622</name>
</gene>
<dbReference type="PANTHER" id="PTHR35038">
    <property type="entry name" value="DISSIMILATORY SULFITE REDUCTASE SIRA"/>
    <property type="match status" value="1"/>
</dbReference>
<feature type="chain" id="PRO_5013189816" evidence="5">
    <location>
        <begin position="32"/>
        <end position="580"/>
    </location>
</feature>
<dbReference type="GO" id="GO:0009055">
    <property type="term" value="F:electron transfer activity"/>
    <property type="evidence" value="ECO:0007669"/>
    <property type="project" value="InterPro"/>
</dbReference>
<dbReference type="Proteomes" id="UP000198324">
    <property type="component" value="Unassembled WGS sequence"/>
</dbReference>
<dbReference type="AlphaFoldDB" id="A0A238Y1W7"/>
<keyword evidence="2" id="KW-0479">Metal-binding</keyword>
<evidence type="ECO:0000256" key="3">
    <source>
        <dbReference type="ARBA" id="ARBA00022729"/>
    </source>
</evidence>
<dbReference type="InterPro" id="IPR036909">
    <property type="entry name" value="Cyt_c-like_dom_sf"/>
</dbReference>
<dbReference type="SUPFAM" id="SSF48695">
    <property type="entry name" value="Multiheme cytochromes"/>
    <property type="match status" value="1"/>
</dbReference>
<dbReference type="Gene3D" id="1.10.760.10">
    <property type="entry name" value="Cytochrome c-like domain"/>
    <property type="match status" value="1"/>
</dbReference>
<evidence type="ECO:0000256" key="4">
    <source>
        <dbReference type="ARBA" id="ARBA00023004"/>
    </source>
</evidence>
<organism evidence="7 8">
    <name type="scientific">Humidesulfovibrio mexicanus</name>
    <dbReference type="NCBI Taxonomy" id="147047"/>
    <lineage>
        <taxon>Bacteria</taxon>
        <taxon>Pseudomonadati</taxon>
        <taxon>Thermodesulfobacteriota</taxon>
        <taxon>Desulfovibrionia</taxon>
        <taxon>Desulfovibrionales</taxon>
        <taxon>Desulfovibrionaceae</taxon>
        <taxon>Humidesulfovibrio</taxon>
    </lineage>
</organism>
<accession>A0A238Y1W7</accession>
<dbReference type="OrthoDB" id="9795893at2"/>
<proteinExistence type="predicted"/>
<dbReference type="SUPFAM" id="SSF46626">
    <property type="entry name" value="Cytochrome c"/>
    <property type="match status" value="1"/>
</dbReference>
<keyword evidence="1" id="KW-0349">Heme</keyword>
<protein>
    <submittedName>
        <fullName evidence="7">Cytochrome C oxidase, cbb3-type, subunit III</fullName>
    </submittedName>
</protein>
<dbReference type="RefSeq" id="WP_089271592.1">
    <property type="nucleotide sequence ID" value="NZ_FZOC01000001.1"/>
</dbReference>
<evidence type="ECO:0000313" key="8">
    <source>
        <dbReference type="Proteomes" id="UP000198324"/>
    </source>
</evidence>
<keyword evidence="3 5" id="KW-0732">Signal</keyword>
<dbReference type="GO" id="GO:0046872">
    <property type="term" value="F:metal ion binding"/>
    <property type="evidence" value="ECO:0007669"/>
    <property type="project" value="UniProtKB-KW"/>
</dbReference>
<evidence type="ECO:0000256" key="5">
    <source>
        <dbReference type="SAM" id="SignalP"/>
    </source>
</evidence>
<dbReference type="InterPro" id="IPR009056">
    <property type="entry name" value="Cyt_c-like_dom"/>
</dbReference>
<evidence type="ECO:0000256" key="2">
    <source>
        <dbReference type="ARBA" id="ARBA00022723"/>
    </source>
</evidence>
<keyword evidence="8" id="KW-1185">Reference proteome</keyword>
<evidence type="ECO:0000256" key="1">
    <source>
        <dbReference type="ARBA" id="ARBA00022617"/>
    </source>
</evidence>
<dbReference type="Gene3D" id="3.90.10.10">
    <property type="entry name" value="Cytochrome C3"/>
    <property type="match status" value="1"/>
</dbReference>
<evidence type="ECO:0000259" key="6">
    <source>
        <dbReference type="Pfam" id="PF13442"/>
    </source>
</evidence>
<keyword evidence="4" id="KW-0408">Iron</keyword>
<sequence>MGGSSGTVRGKFAAWLCAAGLCLGLAGAALAAGGASHAPVWPGGKALKQRLALGKKLYAEQCLPCHSIGGDENDIKPLTRHVATVGMEAYITGQGRLFDHMPLFEGTAKDKRALAEYITIVINKRKPDDVQMVPVKPLRHEVPPFDPAKDAYVLLAWNTLGMKCITDADAFFSFLPPGNAFNAVLVKRGPKPVLVSQGVELSYEVQDGFKNPSAHVDLWKFAPSLLGKELPLNVSASGKGMAGTLAYNEKTKLFEAAGIPVTPFSDDGSINPYPLFTMRAKDSSGALLAQTRFVAPVGSEMGCRSCHGGPWRKNGVSGVSAETAKNILAVHDKRSGTQLLAQAEKGKPVLCQSCHPDPLLNAPGDPKRLNLPAAIHGFHANYLTGQGEVTCSRCHPDSPTGVTRCLRDNHQAYTIGCSRCHGLLEDHTISLLKGELNQGKARAASFMEHLKPQMVKNADAVKARSPWLQEPDCSTCHTDGKRPDRKTSMAFNVWVEGPGKLFRAQKDAMGSMPCIGCHGAPHATYVAQSDYGKDRDNIQPVQYMGFAGVLGARGQCVVCHTQGMKADRHHPVPVMKIPAR</sequence>
<dbReference type="GO" id="GO:0020037">
    <property type="term" value="F:heme binding"/>
    <property type="evidence" value="ECO:0007669"/>
    <property type="project" value="InterPro"/>
</dbReference>
<feature type="signal peptide" evidence="5">
    <location>
        <begin position="1"/>
        <end position="31"/>
    </location>
</feature>
<name>A0A238Y1W7_9BACT</name>
<dbReference type="InterPro" id="IPR051829">
    <property type="entry name" value="Multiheme_Cytochr_ET"/>
</dbReference>